<reference evidence="2 3" key="1">
    <citation type="submission" date="2024-04" db="EMBL/GenBank/DDBJ databases">
        <title>Albibacterium profundi sp. nov., isolated from sediment of the Challenger Deep of Mariana Trench.</title>
        <authorList>
            <person name="Wang Y."/>
        </authorList>
    </citation>
    <scope>NUCLEOTIDE SEQUENCE [LARGE SCALE GENOMIC DNA]</scope>
    <source>
        <strain evidence="2 3">RHL897</strain>
    </source>
</reference>
<organism evidence="2 3">
    <name type="scientific">Albibacterium profundi</name>
    <dbReference type="NCBI Taxonomy" id="3134906"/>
    <lineage>
        <taxon>Bacteria</taxon>
        <taxon>Pseudomonadati</taxon>
        <taxon>Bacteroidota</taxon>
        <taxon>Sphingobacteriia</taxon>
        <taxon>Sphingobacteriales</taxon>
        <taxon>Sphingobacteriaceae</taxon>
        <taxon>Albibacterium</taxon>
    </lineage>
</organism>
<dbReference type="InterPro" id="IPR032269">
    <property type="entry name" value="DUF4833"/>
</dbReference>
<protein>
    <submittedName>
        <fullName evidence="2">DUF4833 domain-containing protein</fullName>
    </submittedName>
</protein>
<evidence type="ECO:0000259" key="1">
    <source>
        <dbReference type="Pfam" id="PF16117"/>
    </source>
</evidence>
<dbReference type="RefSeq" id="WP_375557411.1">
    <property type="nucleotide sequence ID" value="NZ_JBBVGT010000002.1"/>
</dbReference>
<comment type="caution">
    <text evidence="2">The sequence shown here is derived from an EMBL/GenBank/DDBJ whole genome shotgun (WGS) entry which is preliminary data.</text>
</comment>
<feature type="domain" description="DUF4833" evidence="1">
    <location>
        <begin position="50"/>
        <end position="187"/>
    </location>
</feature>
<dbReference type="Proteomes" id="UP001580928">
    <property type="component" value="Unassembled WGS sequence"/>
</dbReference>
<dbReference type="Pfam" id="PF16117">
    <property type="entry name" value="DUF4833"/>
    <property type="match status" value="1"/>
</dbReference>
<gene>
    <name evidence="2" type="ORF">WKR92_08535</name>
</gene>
<keyword evidence="3" id="KW-1185">Reference proteome</keyword>
<proteinExistence type="predicted"/>
<sequence>MKIIVFSLLICIGSIVIVEENYAQDKGDGAIDKLVDKAELPVPKEEKQLFYLQRDPNTNTVIYTLNMEDGKIDEDQPVKAHWIRYAEGGKRTDLSFIQRKFAYGVHHTKTGDRSFDIRLQAYKDLEISVKFNSQKDKYQAYTAIDNKEIVLERIFVRIDGGSYFKPNVRYIEVLGYDPLTKSKVSQRFSPK</sequence>
<evidence type="ECO:0000313" key="2">
    <source>
        <dbReference type="EMBL" id="MFB5945880.1"/>
    </source>
</evidence>
<evidence type="ECO:0000313" key="3">
    <source>
        <dbReference type="Proteomes" id="UP001580928"/>
    </source>
</evidence>
<accession>A0ABV5CE93</accession>
<name>A0ABV5CE93_9SPHI</name>
<dbReference type="EMBL" id="JBBVGT010000002">
    <property type="protein sequence ID" value="MFB5945880.1"/>
    <property type="molecule type" value="Genomic_DNA"/>
</dbReference>